<dbReference type="Proteomes" id="UP000605970">
    <property type="component" value="Unassembled WGS sequence"/>
</dbReference>
<sequence>MGGDFGLLVTLCISAPLYTAVLTKFIYDYKNKKMAGLDEKALKDRIIVLAICLASLIPLPILLGLYKLSQYFNDNIQSTLPSIIFITVYNFS</sequence>
<keyword evidence="1" id="KW-1133">Transmembrane helix</keyword>
<dbReference type="AlphaFoldDB" id="A0A8S9ZAB9"/>
<feature type="transmembrane region" description="Helical" evidence="1">
    <location>
        <begin position="6"/>
        <end position="26"/>
    </location>
</feature>
<evidence type="ECO:0000256" key="1">
    <source>
        <dbReference type="SAM" id="Phobius"/>
    </source>
</evidence>
<dbReference type="OrthoDB" id="5896217at2759"/>
<comment type="caution">
    <text evidence="2">The sequence shown here is derived from an EMBL/GenBank/DDBJ whole genome shotgun (WGS) entry which is preliminary data.</text>
</comment>
<evidence type="ECO:0000313" key="2">
    <source>
        <dbReference type="EMBL" id="KAF7624692.1"/>
    </source>
</evidence>
<evidence type="ECO:0000313" key="3">
    <source>
        <dbReference type="Proteomes" id="UP000605970"/>
    </source>
</evidence>
<protein>
    <submittedName>
        <fullName evidence="2">Uncharacterized protein</fullName>
    </submittedName>
</protein>
<feature type="transmembrane region" description="Helical" evidence="1">
    <location>
        <begin position="46"/>
        <end position="66"/>
    </location>
</feature>
<proteinExistence type="predicted"/>
<organism evidence="2 3">
    <name type="scientific">Meloidogyne graminicola</name>
    <dbReference type="NCBI Taxonomy" id="189291"/>
    <lineage>
        <taxon>Eukaryota</taxon>
        <taxon>Metazoa</taxon>
        <taxon>Ecdysozoa</taxon>
        <taxon>Nematoda</taxon>
        <taxon>Chromadorea</taxon>
        <taxon>Rhabditida</taxon>
        <taxon>Tylenchina</taxon>
        <taxon>Tylenchomorpha</taxon>
        <taxon>Tylenchoidea</taxon>
        <taxon>Meloidogynidae</taxon>
        <taxon>Meloidogyninae</taxon>
        <taxon>Meloidogyne</taxon>
    </lineage>
</organism>
<keyword evidence="1" id="KW-0472">Membrane</keyword>
<gene>
    <name evidence="2" type="ORF">Mgra_00010021</name>
</gene>
<dbReference type="EMBL" id="JABEBT010000209">
    <property type="protein sequence ID" value="KAF7624692.1"/>
    <property type="molecule type" value="Genomic_DNA"/>
</dbReference>
<reference evidence="2" key="1">
    <citation type="journal article" date="2020" name="Ecol. Evol.">
        <title>Genome structure and content of the rice root-knot nematode (Meloidogyne graminicola).</title>
        <authorList>
            <person name="Phan N.T."/>
            <person name="Danchin E.G.J."/>
            <person name="Klopp C."/>
            <person name="Perfus-Barbeoch L."/>
            <person name="Kozlowski D.K."/>
            <person name="Koutsovoulos G.D."/>
            <person name="Lopez-Roques C."/>
            <person name="Bouchez O."/>
            <person name="Zahm M."/>
            <person name="Besnard G."/>
            <person name="Bellafiore S."/>
        </authorList>
    </citation>
    <scope>NUCLEOTIDE SEQUENCE</scope>
    <source>
        <strain evidence="2">VN-18</strain>
    </source>
</reference>
<feature type="non-terminal residue" evidence="2">
    <location>
        <position position="92"/>
    </location>
</feature>
<keyword evidence="1" id="KW-0812">Transmembrane</keyword>
<name>A0A8S9ZAB9_9BILA</name>
<keyword evidence="3" id="KW-1185">Reference proteome</keyword>
<accession>A0A8S9ZAB9</accession>